<name>A0ABP6C4A3_9ACTN</name>
<reference evidence="5" key="1">
    <citation type="journal article" date="2019" name="Int. J. Syst. Evol. Microbiol.">
        <title>The Global Catalogue of Microorganisms (GCM) 10K type strain sequencing project: providing services to taxonomists for standard genome sequencing and annotation.</title>
        <authorList>
            <consortium name="The Broad Institute Genomics Platform"/>
            <consortium name="The Broad Institute Genome Sequencing Center for Infectious Disease"/>
            <person name="Wu L."/>
            <person name="Ma J."/>
        </authorList>
    </citation>
    <scope>NUCLEOTIDE SEQUENCE [LARGE SCALE GENOMIC DNA]</scope>
    <source>
        <strain evidence="5">JCM 6833</strain>
    </source>
</reference>
<dbReference type="PIRSF" id="PIRSF037663">
    <property type="entry name" value="Acetyltransf_GNAT_prd"/>
    <property type="match status" value="1"/>
</dbReference>
<keyword evidence="1" id="KW-0808">Transferase</keyword>
<dbReference type="InterPro" id="IPR000182">
    <property type="entry name" value="GNAT_dom"/>
</dbReference>
<proteinExistence type="predicted"/>
<dbReference type="InterPro" id="IPR051016">
    <property type="entry name" value="Diverse_Substrate_AcTransf"/>
</dbReference>
<feature type="domain" description="N-acetyltransferase" evidence="3">
    <location>
        <begin position="1"/>
        <end position="155"/>
    </location>
</feature>
<organism evidence="4 5">
    <name type="scientific">Actinomadura fulvescens</name>
    <dbReference type="NCBI Taxonomy" id="46160"/>
    <lineage>
        <taxon>Bacteria</taxon>
        <taxon>Bacillati</taxon>
        <taxon>Actinomycetota</taxon>
        <taxon>Actinomycetes</taxon>
        <taxon>Streptosporangiales</taxon>
        <taxon>Thermomonosporaceae</taxon>
        <taxon>Actinomadura</taxon>
    </lineage>
</organism>
<dbReference type="PANTHER" id="PTHR10545">
    <property type="entry name" value="DIAMINE N-ACETYLTRANSFERASE"/>
    <property type="match status" value="1"/>
</dbReference>
<evidence type="ECO:0000256" key="1">
    <source>
        <dbReference type="ARBA" id="ARBA00022679"/>
    </source>
</evidence>
<accession>A0ABP6C4A3</accession>
<evidence type="ECO:0000256" key="2">
    <source>
        <dbReference type="ARBA" id="ARBA00023315"/>
    </source>
</evidence>
<dbReference type="Pfam" id="PF00583">
    <property type="entry name" value="Acetyltransf_1"/>
    <property type="match status" value="1"/>
</dbReference>
<dbReference type="InterPro" id="IPR017255">
    <property type="entry name" value="AcTrfase_GNAT_prd"/>
</dbReference>
<dbReference type="PANTHER" id="PTHR10545:SF29">
    <property type="entry name" value="GH14572P-RELATED"/>
    <property type="match status" value="1"/>
</dbReference>
<protein>
    <submittedName>
        <fullName evidence="4">GNAT family N-acetyltransferase</fullName>
    </submittedName>
</protein>
<dbReference type="CDD" id="cd04301">
    <property type="entry name" value="NAT_SF"/>
    <property type="match status" value="1"/>
</dbReference>
<gene>
    <name evidence="4" type="ORF">GCM10010411_39420</name>
</gene>
<dbReference type="EMBL" id="BAAATD010000005">
    <property type="protein sequence ID" value="GAA2601768.1"/>
    <property type="molecule type" value="Genomic_DNA"/>
</dbReference>
<evidence type="ECO:0000313" key="5">
    <source>
        <dbReference type="Proteomes" id="UP001501509"/>
    </source>
</evidence>
<evidence type="ECO:0000313" key="4">
    <source>
        <dbReference type="EMBL" id="GAA2601768.1"/>
    </source>
</evidence>
<keyword evidence="2" id="KW-0012">Acyltransferase</keyword>
<dbReference type="PROSITE" id="PS51186">
    <property type="entry name" value="GNAT"/>
    <property type="match status" value="1"/>
</dbReference>
<dbReference type="Gene3D" id="3.40.630.30">
    <property type="match status" value="1"/>
</dbReference>
<comment type="caution">
    <text evidence="4">The sequence shown here is derived from an EMBL/GenBank/DDBJ whole genome shotgun (WGS) entry which is preliminary data.</text>
</comment>
<dbReference type="Proteomes" id="UP001501509">
    <property type="component" value="Unassembled WGS sequence"/>
</dbReference>
<sequence>MIRPATPDDVPTILRLVHELATYERAAHEVKATEEDLRGSLFGAEPKAFAHVAEHEGEVVGFALWFLSFSTWLGKHGIYLEDLYVSPDVRGHGYGKALLTELARTAVERGYGRVEWSVLDWNTPAIGFYKSLGAAPQDEWTVYRLTGEPLRQLGTTRPA</sequence>
<dbReference type="SUPFAM" id="SSF55729">
    <property type="entry name" value="Acyl-CoA N-acyltransferases (Nat)"/>
    <property type="match status" value="1"/>
</dbReference>
<dbReference type="InterPro" id="IPR016181">
    <property type="entry name" value="Acyl_CoA_acyltransferase"/>
</dbReference>
<dbReference type="RefSeq" id="WP_344542827.1">
    <property type="nucleotide sequence ID" value="NZ_BAAATD010000005.1"/>
</dbReference>
<evidence type="ECO:0000259" key="3">
    <source>
        <dbReference type="PROSITE" id="PS51186"/>
    </source>
</evidence>
<keyword evidence="5" id="KW-1185">Reference proteome</keyword>